<reference evidence="2 3" key="1">
    <citation type="journal article" date="2023" name="G3 (Bethesda)">
        <title>A chromosome-length genome assembly and annotation of blackberry (Rubus argutus, cv. 'Hillquist').</title>
        <authorList>
            <person name="Bruna T."/>
            <person name="Aryal R."/>
            <person name="Dudchenko O."/>
            <person name="Sargent D.J."/>
            <person name="Mead D."/>
            <person name="Buti M."/>
            <person name="Cavallini A."/>
            <person name="Hytonen T."/>
            <person name="Andres J."/>
            <person name="Pham M."/>
            <person name="Weisz D."/>
            <person name="Mascagni F."/>
            <person name="Usai G."/>
            <person name="Natali L."/>
            <person name="Bassil N."/>
            <person name="Fernandez G.E."/>
            <person name="Lomsadze A."/>
            <person name="Armour M."/>
            <person name="Olukolu B."/>
            <person name="Poorten T."/>
            <person name="Britton C."/>
            <person name="Davik J."/>
            <person name="Ashrafi H."/>
            <person name="Aiden E.L."/>
            <person name="Borodovsky M."/>
            <person name="Worthington M."/>
        </authorList>
    </citation>
    <scope>NUCLEOTIDE SEQUENCE [LARGE SCALE GENOMIC DNA]</scope>
    <source>
        <strain evidence="2">PI 553951</strain>
    </source>
</reference>
<evidence type="ECO:0000256" key="1">
    <source>
        <dbReference type="SAM" id="MobiDB-lite"/>
    </source>
</evidence>
<organism evidence="2 3">
    <name type="scientific">Rubus argutus</name>
    <name type="common">Southern blackberry</name>
    <dbReference type="NCBI Taxonomy" id="59490"/>
    <lineage>
        <taxon>Eukaryota</taxon>
        <taxon>Viridiplantae</taxon>
        <taxon>Streptophyta</taxon>
        <taxon>Embryophyta</taxon>
        <taxon>Tracheophyta</taxon>
        <taxon>Spermatophyta</taxon>
        <taxon>Magnoliopsida</taxon>
        <taxon>eudicotyledons</taxon>
        <taxon>Gunneridae</taxon>
        <taxon>Pentapetalae</taxon>
        <taxon>rosids</taxon>
        <taxon>fabids</taxon>
        <taxon>Rosales</taxon>
        <taxon>Rosaceae</taxon>
        <taxon>Rosoideae</taxon>
        <taxon>Rosoideae incertae sedis</taxon>
        <taxon>Rubus</taxon>
    </lineage>
</organism>
<accession>A0AAW1VRQ1</accession>
<evidence type="ECO:0000313" key="2">
    <source>
        <dbReference type="EMBL" id="KAK9910681.1"/>
    </source>
</evidence>
<proteinExistence type="predicted"/>
<feature type="compositionally biased region" description="Basic residues" evidence="1">
    <location>
        <begin position="10"/>
        <end position="20"/>
    </location>
</feature>
<name>A0AAW1VRQ1_RUBAR</name>
<comment type="caution">
    <text evidence="2">The sequence shown here is derived from an EMBL/GenBank/DDBJ whole genome shotgun (WGS) entry which is preliminary data.</text>
</comment>
<sequence>MSSSLPRAVAHLRRHRRTHLRSLPPSQAPQLGFLSPSRGQSPLSRDPSPAPSTYLHRRTAVDLVRAQSNQAAADLLSPSLRCRRRQQTQTTPCLLLRRQ</sequence>
<dbReference type="EMBL" id="JBEDUW010000007">
    <property type="protein sequence ID" value="KAK9910681.1"/>
    <property type="molecule type" value="Genomic_DNA"/>
</dbReference>
<protein>
    <submittedName>
        <fullName evidence="2">Uncharacterized protein</fullName>
    </submittedName>
</protein>
<dbReference type="AlphaFoldDB" id="A0AAW1VRQ1"/>
<gene>
    <name evidence="2" type="ORF">M0R45_034633</name>
</gene>
<keyword evidence="3" id="KW-1185">Reference proteome</keyword>
<dbReference type="Proteomes" id="UP001457282">
    <property type="component" value="Unassembled WGS sequence"/>
</dbReference>
<feature type="region of interest" description="Disordered" evidence="1">
    <location>
        <begin position="1"/>
        <end position="53"/>
    </location>
</feature>
<evidence type="ECO:0000313" key="3">
    <source>
        <dbReference type="Proteomes" id="UP001457282"/>
    </source>
</evidence>